<dbReference type="Proteomes" id="UP000494105">
    <property type="component" value="Unassembled WGS sequence"/>
</dbReference>
<reference evidence="5 6" key="1">
    <citation type="submission" date="2020-04" db="EMBL/GenBank/DDBJ databases">
        <authorList>
            <person name="De Canck E."/>
        </authorList>
    </citation>
    <scope>NUCLEOTIDE SEQUENCE [LARGE SCALE GENOMIC DNA]</scope>
    <source>
        <strain evidence="5 6">LMG 1861</strain>
    </source>
</reference>
<dbReference type="Pfam" id="PF13458">
    <property type="entry name" value="Peripla_BP_6"/>
    <property type="match status" value="1"/>
</dbReference>
<protein>
    <recommendedName>
        <fullName evidence="4">Leucine-binding protein domain-containing protein</fullName>
    </recommendedName>
</protein>
<dbReference type="RefSeq" id="WP_175128190.1">
    <property type="nucleotide sequence ID" value="NZ_CADILD010000001.1"/>
</dbReference>
<evidence type="ECO:0000256" key="2">
    <source>
        <dbReference type="ARBA" id="ARBA00022729"/>
    </source>
</evidence>
<evidence type="ECO:0000256" key="3">
    <source>
        <dbReference type="SAM" id="SignalP"/>
    </source>
</evidence>
<feature type="chain" id="PRO_5028979844" description="Leucine-binding protein domain-containing protein" evidence="3">
    <location>
        <begin position="30"/>
        <end position="397"/>
    </location>
</feature>
<organism evidence="5 6">
    <name type="scientific">Achromobacter piechaudii</name>
    <dbReference type="NCBI Taxonomy" id="72556"/>
    <lineage>
        <taxon>Bacteria</taxon>
        <taxon>Pseudomonadati</taxon>
        <taxon>Pseudomonadota</taxon>
        <taxon>Betaproteobacteria</taxon>
        <taxon>Burkholderiales</taxon>
        <taxon>Alcaligenaceae</taxon>
        <taxon>Achromobacter</taxon>
    </lineage>
</organism>
<feature type="domain" description="Leucine-binding protein" evidence="4">
    <location>
        <begin position="32"/>
        <end position="368"/>
    </location>
</feature>
<dbReference type="InterPro" id="IPR028081">
    <property type="entry name" value="Leu-bd"/>
</dbReference>
<dbReference type="PANTHER" id="PTHR30483:SF6">
    <property type="entry name" value="PERIPLASMIC BINDING PROTEIN OF ABC TRANSPORTER FOR NATURAL AMINO ACIDS"/>
    <property type="match status" value="1"/>
</dbReference>
<feature type="signal peptide" evidence="3">
    <location>
        <begin position="1"/>
        <end position="29"/>
    </location>
</feature>
<accession>A0A6S7CYV0</accession>
<dbReference type="EMBL" id="CADILD010000001">
    <property type="protein sequence ID" value="CAB3852607.1"/>
    <property type="molecule type" value="Genomic_DNA"/>
</dbReference>
<name>A0A6S7CYV0_9BURK</name>
<evidence type="ECO:0000313" key="5">
    <source>
        <dbReference type="EMBL" id="CAB3852607.1"/>
    </source>
</evidence>
<keyword evidence="2 3" id="KW-0732">Signal</keyword>
<gene>
    <name evidence="5" type="ORF">LMG1861_01888</name>
</gene>
<dbReference type="Gene3D" id="3.40.50.2300">
    <property type="match status" value="2"/>
</dbReference>
<evidence type="ECO:0000259" key="4">
    <source>
        <dbReference type="Pfam" id="PF13458"/>
    </source>
</evidence>
<dbReference type="SUPFAM" id="SSF53822">
    <property type="entry name" value="Periplasmic binding protein-like I"/>
    <property type="match status" value="1"/>
</dbReference>
<proteinExistence type="inferred from homology"/>
<evidence type="ECO:0000256" key="1">
    <source>
        <dbReference type="ARBA" id="ARBA00010062"/>
    </source>
</evidence>
<dbReference type="CDD" id="cd06359">
    <property type="entry name" value="PBP1_Nba-like"/>
    <property type="match status" value="1"/>
</dbReference>
<dbReference type="PANTHER" id="PTHR30483">
    <property type="entry name" value="LEUCINE-SPECIFIC-BINDING PROTEIN"/>
    <property type="match status" value="1"/>
</dbReference>
<dbReference type="AlphaFoldDB" id="A0A6S7CYV0"/>
<sequence>MIKKQKLGGIAAALSVALGAAFSMGAARAADPVKIGFIATLSTPAGYIGEDERDAFNLAIKQGGGTLGGVPVQLVIEDDGLKPANAKQAADRLLQSGVKLYTGVNFSNVLAAVVPSVVKSGAFYVSLNPGPSNFAGEKCDPNYFVASYQNDAFHTAGGVAANELGYKRVVLLAPNYQAGRDAIEGFKRTYKGEVVAEIYTKLDQSDFSVELARVRSLAPEAIYQFHPGGTGINFVKQYAAAGLNKSIPMLMPSFSMDARMIQATGDASLGSYTTGIWSQDFDNPPSQAFVKAFKEAYSRMPTDYAMQAYDTAQLIGVGLKATGGDLSKADAFRAALRKPDFTSLRGKFSMNTNQHPIQDLYLMRIEKDSTGGLAPHLVRKLVSDDKDAYAQFCKMPS</sequence>
<evidence type="ECO:0000313" key="6">
    <source>
        <dbReference type="Proteomes" id="UP000494105"/>
    </source>
</evidence>
<dbReference type="InterPro" id="IPR028082">
    <property type="entry name" value="Peripla_BP_I"/>
</dbReference>
<dbReference type="InterPro" id="IPR051010">
    <property type="entry name" value="BCAA_transport"/>
</dbReference>
<comment type="similarity">
    <text evidence="1">Belongs to the leucine-binding protein family.</text>
</comment>